<gene>
    <name evidence="2" type="ORF">SSFG_07763</name>
</gene>
<evidence type="ECO:0000256" key="1">
    <source>
        <dbReference type="SAM" id="MobiDB-lite"/>
    </source>
</evidence>
<feature type="compositionally biased region" description="Polar residues" evidence="1">
    <location>
        <begin position="54"/>
        <end position="68"/>
    </location>
</feature>
<sequence>MNGAPLLAFRGAGDEIFGPDGARAFARDLPDAKTHLVGFWRRTLPPRKPPGTVTGHTCGSLTVTEAPA</sequence>
<dbReference type="EMBL" id="DS999642">
    <property type="protein sequence ID" value="EFE72528.2"/>
    <property type="molecule type" value="Genomic_DNA"/>
</dbReference>
<accession>D6AAJ3</accession>
<evidence type="ECO:0000313" key="2">
    <source>
        <dbReference type="EMBL" id="EFE72528.2"/>
    </source>
</evidence>
<protein>
    <submittedName>
        <fullName evidence="2">Predicted protein</fullName>
    </submittedName>
</protein>
<organism evidence="2 3">
    <name type="scientific">Streptomyces viridosporus (strain ATCC 14672 / DSM 40746 / JCM 4963 / KCTC 9882 / NRRL B-12104 / FH 1290)</name>
    <name type="common">Streptomyces ghanaensis</name>
    <dbReference type="NCBI Taxonomy" id="566461"/>
    <lineage>
        <taxon>Bacteria</taxon>
        <taxon>Bacillati</taxon>
        <taxon>Actinomycetota</taxon>
        <taxon>Actinomycetes</taxon>
        <taxon>Kitasatosporales</taxon>
        <taxon>Streptomycetaceae</taxon>
        <taxon>Streptomyces</taxon>
    </lineage>
</organism>
<name>D6AAJ3_STRV1</name>
<proteinExistence type="predicted"/>
<dbReference type="AlphaFoldDB" id="D6AAJ3"/>
<dbReference type="Proteomes" id="UP000003824">
    <property type="component" value="Unassembled WGS sequence"/>
</dbReference>
<reference evidence="3" key="1">
    <citation type="submission" date="2008-12" db="EMBL/GenBank/DDBJ databases">
        <title>Annotation of Streptomyces ghanaensis ATCC 14672.</title>
        <authorList>
            <consortium name="The Broad Institute Genome Sequencing Platform"/>
            <consortium name="Broad Institute Microbial Sequencing Center"/>
            <person name="Fischbach M."/>
            <person name="Ward D."/>
            <person name="Young S."/>
            <person name="Kodira C.D."/>
            <person name="Zeng Q."/>
            <person name="Koehrsen M."/>
            <person name="Godfrey P."/>
            <person name="Alvarado L."/>
            <person name="Berlin A.M."/>
            <person name="Borenstein D."/>
            <person name="Chen Z."/>
            <person name="Engels R."/>
            <person name="Freedman E."/>
            <person name="Gellesch M."/>
            <person name="Goldberg J."/>
            <person name="Griggs A."/>
            <person name="Gujja S."/>
            <person name="Heiman D.I."/>
            <person name="Hepburn T.A."/>
            <person name="Howarth C."/>
            <person name="Jen D."/>
            <person name="Larson L."/>
            <person name="Lewis B."/>
            <person name="Mehta T."/>
            <person name="Park D."/>
            <person name="Pearson M."/>
            <person name="Roberts A."/>
            <person name="Saif S."/>
            <person name="Shea T.D."/>
            <person name="Shenoy N."/>
            <person name="Sisk P."/>
            <person name="Stolte C."/>
            <person name="Sykes S.N."/>
            <person name="Walk T."/>
            <person name="White J."/>
            <person name="Yandava C."/>
            <person name="Straight P."/>
            <person name="Clardy J."/>
            <person name="Hung D."/>
            <person name="Kolter R."/>
            <person name="Mekalanos J."/>
            <person name="Walker S."/>
            <person name="Walsh C.T."/>
            <person name="Wieland B.L.C."/>
            <person name="Ilzarbe M."/>
            <person name="Galagan J."/>
            <person name="Nusbaum C."/>
            <person name="Birren B."/>
        </authorList>
    </citation>
    <scope>NUCLEOTIDE SEQUENCE [LARGE SCALE GENOMIC DNA]</scope>
    <source>
        <strain evidence="3">ATCC 14672 / DSM 40746 / JCM 4963 / KCTC 9882 / NRRL B-12104 / FH 1290</strain>
    </source>
</reference>
<feature type="region of interest" description="Disordered" evidence="1">
    <location>
        <begin position="47"/>
        <end position="68"/>
    </location>
</feature>
<evidence type="ECO:0000313" key="3">
    <source>
        <dbReference type="Proteomes" id="UP000003824"/>
    </source>
</evidence>